<dbReference type="InterPro" id="IPR011009">
    <property type="entry name" value="Kinase-like_dom_sf"/>
</dbReference>
<dbReference type="GeneID" id="27905218"/>
<evidence type="ECO:0000313" key="1">
    <source>
        <dbReference type="EMBL" id="EMF12715.1"/>
    </source>
</evidence>
<dbReference type="EMBL" id="KB456264">
    <property type="protein sequence ID" value="EMF12715.1"/>
    <property type="molecule type" value="Genomic_DNA"/>
</dbReference>
<dbReference type="AlphaFoldDB" id="M3D3A9"/>
<dbReference type="STRING" id="692275.M3D3A9"/>
<dbReference type="SUPFAM" id="SSF56112">
    <property type="entry name" value="Protein kinase-like (PK-like)"/>
    <property type="match status" value="1"/>
</dbReference>
<keyword evidence="2" id="KW-1185">Reference proteome</keyword>
<dbReference type="InterPro" id="IPR051678">
    <property type="entry name" value="AGP_Transferase"/>
</dbReference>
<dbReference type="HOGENOM" id="CLU_025005_3_1_1"/>
<name>M3D3A9_SPHMS</name>
<dbReference type="OMA" id="CESVECI"/>
<dbReference type="OrthoDB" id="3645574at2759"/>
<organism evidence="1 2">
    <name type="scientific">Sphaerulina musiva (strain SO2202)</name>
    <name type="common">Poplar stem canker fungus</name>
    <name type="synonym">Septoria musiva</name>
    <dbReference type="NCBI Taxonomy" id="692275"/>
    <lineage>
        <taxon>Eukaryota</taxon>
        <taxon>Fungi</taxon>
        <taxon>Dikarya</taxon>
        <taxon>Ascomycota</taxon>
        <taxon>Pezizomycotina</taxon>
        <taxon>Dothideomycetes</taxon>
        <taxon>Dothideomycetidae</taxon>
        <taxon>Mycosphaerellales</taxon>
        <taxon>Mycosphaerellaceae</taxon>
        <taxon>Sphaerulina</taxon>
    </lineage>
</organism>
<dbReference type="PANTHER" id="PTHR21310">
    <property type="entry name" value="AMINOGLYCOSIDE PHOSPHOTRANSFERASE-RELATED-RELATED"/>
    <property type="match status" value="1"/>
</dbReference>
<sequence>MGRAHGVVAVVERNVSSNMGKIGVSSVDLANDVSVTSQLGCESVECIGGDVDFGLALFLSNGKRLTWEEARGEEINVLHKLRRSTKSRRLRDQLWLQKSQIQTIVARHLGLRSSSQCNIFSPNTWNRGQFNICVNVQVIDNYYQTSRIVFRCPMPHKFGVQEAPDTVANYGWVETNCPDVPIPRLIGFGLSNGEQYTHIRHLPWYRRLGIQICRLAHSILFRKQDFSQYAPLRSSTNQLGLGYMLIDFIDKDTARIPQSRIASLRFNEDGSISLASRPLFCANTISEAEGAPKMEERMYNSTGQLLRALYDFRTGAFRSQPNAVYDEDDCRLQIILPSVVDLQYSGPFILQFTDLHASNIFVDADWNITGIIDLDFICSLPPDMLCMPSWLCVDDLDDISRNRDEFAASYDSFISVNAMAIMVSDHIFPIFCFESTLDEEEAFFRSLSHFWCRNSEQFVQRKMKEKVQYDLDLQNHFDTAKLTG</sequence>
<proteinExistence type="predicted"/>
<evidence type="ECO:0008006" key="3">
    <source>
        <dbReference type="Google" id="ProtNLM"/>
    </source>
</evidence>
<dbReference type="RefSeq" id="XP_016760836.1">
    <property type="nucleotide sequence ID" value="XM_016908081.1"/>
</dbReference>
<reference evidence="1 2" key="1">
    <citation type="journal article" date="2012" name="PLoS Pathog.">
        <title>Diverse lifestyles and strategies of plant pathogenesis encoded in the genomes of eighteen Dothideomycetes fungi.</title>
        <authorList>
            <person name="Ohm R.A."/>
            <person name="Feau N."/>
            <person name="Henrissat B."/>
            <person name="Schoch C.L."/>
            <person name="Horwitz B.A."/>
            <person name="Barry K.W."/>
            <person name="Condon B.J."/>
            <person name="Copeland A.C."/>
            <person name="Dhillon B."/>
            <person name="Glaser F."/>
            <person name="Hesse C.N."/>
            <person name="Kosti I."/>
            <person name="LaButti K."/>
            <person name="Lindquist E.A."/>
            <person name="Lucas S."/>
            <person name="Salamov A.A."/>
            <person name="Bradshaw R.E."/>
            <person name="Ciuffetti L."/>
            <person name="Hamelin R.C."/>
            <person name="Kema G.H.J."/>
            <person name="Lawrence C."/>
            <person name="Scott J.A."/>
            <person name="Spatafora J.W."/>
            <person name="Turgeon B.G."/>
            <person name="de Wit P.J.G.M."/>
            <person name="Zhong S."/>
            <person name="Goodwin S.B."/>
            <person name="Grigoriev I.V."/>
        </authorList>
    </citation>
    <scope>NUCLEOTIDE SEQUENCE [LARGE SCALE GENOMIC DNA]</scope>
    <source>
        <strain evidence="1 2">SO2202</strain>
    </source>
</reference>
<dbReference type="PANTHER" id="PTHR21310:SF37">
    <property type="entry name" value="AMINOGLYCOSIDE PHOSPHOTRANSFERASE DOMAIN-CONTAINING PROTEIN"/>
    <property type="match status" value="1"/>
</dbReference>
<protein>
    <recommendedName>
        <fullName evidence="3">Aminoglycoside phosphotransferase domain-containing protein</fullName>
    </recommendedName>
</protein>
<dbReference type="eggNOG" id="ENOG502SII6">
    <property type="taxonomic scope" value="Eukaryota"/>
</dbReference>
<gene>
    <name evidence="1" type="ORF">SEPMUDRAFT_163789</name>
</gene>
<evidence type="ECO:0000313" key="2">
    <source>
        <dbReference type="Proteomes" id="UP000016931"/>
    </source>
</evidence>
<dbReference type="Proteomes" id="UP000016931">
    <property type="component" value="Unassembled WGS sequence"/>
</dbReference>
<accession>M3D3A9</accession>